<dbReference type="EMBL" id="BMAW01088081">
    <property type="protein sequence ID" value="GFS33015.1"/>
    <property type="molecule type" value="Genomic_DNA"/>
</dbReference>
<reference evidence="1" key="1">
    <citation type="submission" date="2020-08" db="EMBL/GenBank/DDBJ databases">
        <title>Multicomponent nature underlies the extraordinary mechanical properties of spider dragline silk.</title>
        <authorList>
            <person name="Kono N."/>
            <person name="Nakamura H."/>
            <person name="Mori M."/>
            <person name="Yoshida Y."/>
            <person name="Ohtoshi R."/>
            <person name="Malay A.D."/>
            <person name="Moran D.A.P."/>
            <person name="Tomita M."/>
            <person name="Numata K."/>
            <person name="Arakawa K."/>
        </authorList>
    </citation>
    <scope>NUCLEOTIDE SEQUENCE</scope>
</reference>
<dbReference type="OrthoDB" id="6435602at2759"/>
<gene>
    <name evidence="1" type="ORF">NPIL_270171</name>
</gene>
<keyword evidence="2" id="KW-1185">Reference proteome</keyword>
<proteinExistence type="predicted"/>
<protein>
    <submittedName>
        <fullName evidence="1">Uncharacterized protein</fullName>
    </submittedName>
</protein>
<dbReference type="AlphaFoldDB" id="A0A8X6I764"/>
<name>A0A8X6I764_NEPPI</name>
<dbReference type="Proteomes" id="UP000887013">
    <property type="component" value="Unassembled WGS sequence"/>
</dbReference>
<evidence type="ECO:0000313" key="1">
    <source>
        <dbReference type="EMBL" id="GFS33015.1"/>
    </source>
</evidence>
<accession>A0A8X6I764</accession>
<dbReference type="Gene3D" id="2.60.210.10">
    <property type="entry name" value="Apoptosis, Tumor Necrosis Factor Receptor Associated Protein 2, Chain A"/>
    <property type="match status" value="1"/>
</dbReference>
<sequence length="119" mass="13659">MANGSNDKNRGYIIQWKIENASFLWQRQYEPLASPDFTVDSIRYSIWNLELYPRGIEKSNDIGCKLRYTYTKEIQFAPSYHIISYEISILAVDGSILITKSESSKQFSGIGCVAEILHL</sequence>
<evidence type="ECO:0000313" key="2">
    <source>
        <dbReference type="Proteomes" id="UP000887013"/>
    </source>
</evidence>
<dbReference type="InterPro" id="IPR008974">
    <property type="entry name" value="TRAF-like"/>
</dbReference>
<comment type="caution">
    <text evidence="1">The sequence shown here is derived from an EMBL/GenBank/DDBJ whole genome shotgun (WGS) entry which is preliminary data.</text>
</comment>
<organism evidence="1 2">
    <name type="scientific">Nephila pilipes</name>
    <name type="common">Giant wood spider</name>
    <name type="synonym">Nephila maculata</name>
    <dbReference type="NCBI Taxonomy" id="299642"/>
    <lineage>
        <taxon>Eukaryota</taxon>
        <taxon>Metazoa</taxon>
        <taxon>Ecdysozoa</taxon>
        <taxon>Arthropoda</taxon>
        <taxon>Chelicerata</taxon>
        <taxon>Arachnida</taxon>
        <taxon>Araneae</taxon>
        <taxon>Araneomorphae</taxon>
        <taxon>Entelegynae</taxon>
        <taxon>Araneoidea</taxon>
        <taxon>Nephilidae</taxon>
        <taxon>Nephila</taxon>
    </lineage>
</organism>
<dbReference type="SUPFAM" id="SSF49599">
    <property type="entry name" value="TRAF domain-like"/>
    <property type="match status" value="1"/>
</dbReference>